<sequence length="108" mass="12582">LRLLLGVIILVVLVIGYLFPSEFTYSLLTSETDKEKPLQKLQVALEKISNAEPDPSDPEKLKLEKLIIKSQQKINNLLMKKARGEKLTKKEKFEEYFEDIHYTTMEKE</sequence>
<feature type="non-terminal residue" evidence="1">
    <location>
        <position position="1"/>
    </location>
</feature>
<name>A0A9N9GS68_9GLOM</name>
<reference evidence="1" key="1">
    <citation type="submission" date="2021-06" db="EMBL/GenBank/DDBJ databases">
        <authorList>
            <person name="Kallberg Y."/>
            <person name="Tangrot J."/>
            <person name="Rosling A."/>
        </authorList>
    </citation>
    <scope>NUCLEOTIDE SEQUENCE</scope>
    <source>
        <strain evidence="1">MT106</strain>
    </source>
</reference>
<dbReference type="Proteomes" id="UP000789831">
    <property type="component" value="Unassembled WGS sequence"/>
</dbReference>
<accession>A0A9N9GS68</accession>
<proteinExistence type="predicted"/>
<keyword evidence="2" id="KW-1185">Reference proteome</keyword>
<dbReference type="AlphaFoldDB" id="A0A9N9GS68"/>
<organism evidence="1 2">
    <name type="scientific">Ambispora gerdemannii</name>
    <dbReference type="NCBI Taxonomy" id="144530"/>
    <lineage>
        <taxon>Eukaryota</taxon>
        <taxon>Fungi</taxon>
        <taxon>Fungi incertae sedis</taxon>
        <taxon>Mucoromycota</taxon>
        <taxon>Glomeromycotina</taxon>
        <taxon>Glomeromycetes</taxon>
        <taxon>Archaeosporales</taxon>
        <taxon>Ambisporaceae</taxon>
        <taxon>Ambispora</taxon>
    </lineage>
</organism>
<protein>
    <submittedName>
        <fullName evidence="1">427_t:CDS:1</fullName>
    </submittedName>
</protein>
<evidence type="ECO:0000313" key="1">
    <source>
        <dbReference type="EMBL" id="CAG8630000.1"/>
    </source>
</evidence>
<evidence type="ECO:0000313" key="2">
    <source>
        <dbReference type="Proteomes" id="UP000789831"/>
    </source>
</evidence>
<gene>
    <name evidence="1" type="ORF">AGERDE_LOCUS10479</name>
</gene>
<dbReference type="EMBL" id="CAJVPL010003300">
    <property type="protein sequence ID" value="CAG8630000.1"/>
    <property type="molecule type" value="Genomic_DNA"/>
</dbReference>
<comment type="caution">
    <text evidence="1">The sequence shown here is derived from an EMBL/GenBank/DDBJ whole genome shotgun (WGS) entry which is preliminary data.</text>
</comment>